<dbReference type="NCBIfam" id="TIGR00963">
    <property type="entry name" value="secA"/>
    <property type="match status" value="1"/>
</dbReference>
<dbReference type="GO" id="GO:0005829">
    <property type="term" value="C:cytosol"/>
    <property type="evidence" value="ECO:0007669"/>
    <property type="project" value="TreeGrafter"/>
</dbReference>
<dbReference type="InterPro" id="IPR011130">
    <property type="entry name" value="SecA_preprotein_X-link_dom"/>
</dbReference>
<keyword evidence="12 15" id="KW-1278">Translocase</keyword>
<evidence type="ECO:0000256" key="2">
    <source>
        <dbReference type="ARBA" id="ARBA00004170"/>
    </source>
</evidence>
<dbReference type="InterPro" id="IPR036670">
    <property type="entry name" value="SecA_X-link_sf"/>
</dbReference>
<organism evidence="21 22">
    <name type="scientific">candidate division WWE3 bacterium CG08_land_8_20_14_0_20_40_13</name>
    <dbReference type="NCBI Taxonomy" id="1975084"/>
    <lineage>
        <taxon>Bacteria</taxon>
        <taxon>Katanobacteria</taxon>
    </lineage>
</organism>
<dbReference type="EMBL" id="PEYT01000004">
    <property type="protein sequence ID" value="PIS23386.1"/>
    <property type="molecule type" value="Genomic_DNA"/>
</dbReference>
<dbReference type="HAMAP" id="MF_01382">
    <property type="entry name" value="SecA"/>
    <property type="match status" value="1"/>
</dbReference>
<dbReference type="NCBIfam" id="NF009538">
    <property type="entry name" value="PRK12904.1"/>
    <property type="match status" value="1"/>
</dbReference>
<dbReference type="InterPro" id="IPR011116">
    <property type="entry name" value="SecA_Wing/Scaffold"/>
</dbReference>
<dbReference type="Pfam" id="PF07516">
    <property type="entry name" value="SecA_SW"/>
    <property type="match status" value="1"/>
</dbReference>
<evidence type="ECO:0000256" key="1">
    <source>
        <dbReference type="ARBA" id="ARBA00001947"/>
    </source>
</evidence>
<sequence length="881" mass="100696">MNKLFSFLDLNKRKIDKLKPLVLEINKNWEQVANWDDKDFPVQTEKFKEDLKNIPEIEKKEEYLNSILPLAFAMVKEATKRVQKIELHDEQLIAGIVLTRNAIAEQKTGEGKTNTAVLPLYLNSLTEFGCHLVTPNDYLSRHGAGWMGPIYHFLCVSVSVIIHEESYLFDPTFNNEKFLDKYAKHLKLIQRKEAYACNITYGTNNEFGFDYLRDNMAQSLSEIVQTNPLGNEGSHNFAVVDEVDSLLVDEARTPLIISAPAEDLASRYKDFSAIAGKLVDKTDYEIDEKFKTAALTDLGIRKVEKILGVENLYEKDFESIHLIENAVRAKNLYLRDRDYVVKEGEIVIVDEFTGRLMPGRRWSEGLHQAIEAKEGVQIQKESRTLATISFQNYFRMYRKLAGMTGTAETEAEEFFKIYNLDVFVIPTNLPVTRKDLPDLVYKTKTGKYQAVLNEIETAHNKGQPILVGSASIENNELLSKLLTRKGIKHEILNAKQHEREAMIISQAGRRGAVTLATNMAGRGVDIKLGGDPTTPNEKNEAIKLGGLYVMGTERHEARRIDNQLRGRSGRQGEPGTSRFFVSLQDELMRIFGGAQIEGLMNRFGMDENTPLESGIVSKAIENAQKKVEGFNFDARKRVVEYDDVMNVHRRSIYGIRRSVLNLDLNIRSDSKVKDGNEDRSLKVEKENPLSTFKHLNPSSNFHHLPYDFKEWYIGRISPYFDKFSSIWDKYYKRFGPMWLEIVKQETLRVIDYLWMEHLDTMDDLREGIGLRGYAQIDPIIAYKKEGKKAFEKLMMNIWATLGNRFSKINIEAENPQSPQQSQDPQNLVYKHNSPELGVTDEAREIAQAQSKKPKDDSGNKIGRNDLCPCGSGKKYKRCHGK</sequence>
<accession>A0A2H0XEM2</accession>
<dbReference type="SUPFAM" id="SSF52540">
    <property type="entry name" value="P-loop containing nucleoside triphosphate hydrolases"/>
    <property type="match status" value="2"/>
</dbReference>
<comment type="subcellular location">
    <subcellularLocation>
        <location evidence="15">Cell membrane</location>
        <topology evidence="15">Peripheral membrane protein</topology>
        <orientation evidence="15">Cytoplasmic side</orientation>
    </subcellularLocation>
    <subcellularLocation>
        <location evidence="15">Cytoplasm</location>
    </subcellularLocation>
    <subcellularLocation>
        <location evidence="2">Membrane</location>
        <topology evidence="2">Peripheral membrane protein</topology>
    </subcellularLocation>
    <text evidence="15">Distribution is 50-50.</text>
</comment>
<dbReference type="GO" id="GO:0005524">
    <property type="term" value="F:ATP binding"/>
    <property type="evidence" value="ECO:0007669"/>
    <property type="project" value="UniProtKB-UniRule"/>
</dbReference>
<evidence type="ECO:0000313" key="22">
    <source>
        <dbReference type="Proteomes" id="UP000230340"/>
    </source>
</evidence>
<dbReference type="InterPro" id="IPR014018">
    <property type="entry name" value="SecA_motor_DEAD"/>
</dbReference>
<evidence type="ECO:0000256" key="12">
    <source>
        <dbReference type="ARBA" id="ARBA00022967"/>
    </source>
</evidence>
<dbReference type="CDD" id="cd18803">
    <property type="entry name" value="SF2_C_secA"/>
    <property type="match status" value="1"/>
</dbReference>
<evidence type="ECO:0000256" key="17">
    <source>
        <dbReference type="SAM" id="MobiDB-lite"/>
    </source>
</evidence>
<dbReference type="SMART" id="SM00957">
    <property type="entry name" value="SecA_DEAD"/>
    <property type="match status" value="1"/>
</dbReference>
<comment type="subunit">
    <text evidence="15">Monomer and homodimer. Part of the essential Sec protein translocation apparatus which comprises SecA, SecYEG and auxiliary proteins SecDF. Other proteins may also be involved.</text>
</comment>
<evidence type="ECO:0000256" key="7">
    <source>
        <dbReference type="ARBA" id="ARBA00022723"/>
    </source>
</evidence>
<keyword evidence="10 15" id="KW-0067">ATP-binding</keyword>
<dbReference type="Pfam" id="PF02810">
    <property type="entry name" value="SEC-C"/>
    <property type="match status" value="1"/>
</dbReference>
<dbReference type="GO" id="GO:0031522">
    <property type="term" value="C:cell envelope Sec protein transport complex"/>
    <property type="evidence" value="ECO:0007669"/>
    <property type="project" value="TreeGrafter"/>
</dbReference>
<dbReference type="Pfam" id="PF21090">
    <property type="entry name" value="P-loop_SecA"/>
    <property type="match status" value="1"/>
</dbReference>
<keyword evidence="14 15" id="KW-0472">Membrane</keyword>
<dbReference type="FunFam" id="3.40.50.300:FF:000429">
    <property type="entry name" value="Preprotein translocase subunit SecA"/>
    <property type="match status" value="1"/>
</dbReference>
<reference evidence="22" key="1">
    <citation type="submission" date="2017-09" db="EMBL/GenBank/DDBJ databases">
        <title>Depth-based differentiation of microbial function through sediment-hosted aquifers and enrichment of novel symbionts in the deep terrestrial subsurface.</title>
        <authorList>
            <person name="Probst A.J."/>
            <person name="Ladd B."/>
            <person name="Jarett J.K."/>
            <person name="Geller-Mcgrath D.E."/>
            <person name="Sieber C.M.K."/>
            <person name="Emerson J.B."/>
            <person name="Anantharaman K."/>
            <person name="Thomas B.C."/>
            <person name="Malmstrom R."/>
            <person name="Stieglmeier M."/>
            <person name="Klingl A."/>
            <person name="Woyke T."/>
            <person name="Ryan C.M."/>
            <person name="Banfield J.F."/>
        </authorList>
    </citation>
    <scope>NUCLEOTIDE SEQUENCE [LARGE SCALE GENOMIC DNA]</scope>
</reference>
<dbReference type="InterPro" id="IPR036266">
    <property type="entry name" value="SecA_Wing/Scaffold_sf"/>
</dbReference>
<keyword evidence="13 15" id="KW-0811">Translocation</keyword>
<feature type="domain" description="Helicase ATP-binding" evidence="18">
    <location>
        <begin position="93"/>
        <end position="279"/>
    </location>
</feature>
<dbReference type="PRINTS" id="PR00906">
    <property type="entry name" value="SECA"/>
</dbReference>
<feature type="binding site" evidence="15">
    <location>
        <begin position="109"/>
        <end position="113"/>
    </location>
    <ligand>
        <name>ATP</name>
        <dbReference type="ChEBI" id="CHEBI:30616"/>
    </ligand>
</feature>
<evidence type="ECO:0000256" key="14">
    <source>
        <dbReference type="ARBA" id="ARBA00023136"/>
    </source>
</evidence>
<feature type="region of interest" description="Disordered" evidence="17">
    <location>
        <begin position="814"/>
        <end position="873"/>
    </location>
</feature>
<dbReference type="Proteomes" id="UP000230340">
    <property type="component" value="Unassembled WGS sequence"/>
</dbReference>
<proteinExistence type="inferred from homology"/>
<evidence type="ECO:0000256" key="8">
    <source>
        <dbReference type="ARBA" id="ARBA00022741"/>
    </source>
</evidence>
<dbReference type="InterPro" id="IPR001650">
    <property type="entry name" value="Helicase_C-like"/>
</dbReference>
<dbReference type="GO" id="GO:0006605">
    <property type="term" value="P:protein targeting"/>
    <property type="evidence" value="ECO:0007669"/>
    <property type="project" value="UniProtKB-UniRule"/>
</dbReference>
<dbReference type="Gene3D" id="1.10.3060.10">
    <property type="entry name" value="Helical scaffold and wing domains of SecA"/>
    <property type="match status" value="2"/>
</dbReference>
<evidence type="ECO:0000256" key="5">
    <source>
        <dbReference type="ARBA" id="ARBA00022475"/>
    </source>
</evidence>
<comment type="caution">
    <text evidence="21">The sequence shown here is derived from an EMBL/GenBank/DDBJ whole genome shotgun (WGS) entry which is preliminary data.</text>
</comment>
<dbReference type="InterPro" id="IPR027417">
    <property type="entry name" value="P-loop_NTPase"/>
</dbReference>
<evidence type="ECO:0000256" key="6">
    <source>
        <dbReference type="ARBA" id="ARBA00022490"/>
    </source>
</evidence>
<evidence type="ECO:0000256" key="11">
    <source>
        <dbReference type="ARBA" id="ARBA00022927"/>
    </source>
</evidence>
<evidence type="ECO:0000256" key="4">
    <source>
        <dbReference type="ARBA" id="ARBA00022448"/>
    </source>
</evidence>
<feature type="domain" description="SecA family profile" evidence="20">
    <location>
        <begin position="1"/>
        <end position="612"/>
    </location>
</feature>
<evidence type="ECO:0000256" key="10">
    <source>
        <dbReference type="ARBA" id="ARBA00022840"/>
    </source>
</evidence>
<dbReference type="InterPro" id="IPR000185">
    <property type="entry name" value="SecA"/>
</dbReference>
<feature type="binding site" evidence="15">
    <location>
        <position position="525"/>
    </location>
    <ligand>
        <name>ATP</name>
        <dbReference type="ChEBI" id="CHEBI:30616"/>
    </ligand>
</feature>
<keyword evidence="9" id="KW-0862">Zinc</keyword>
<dbReference type="GO" id="GO:0017038">
    <property type="term" value="P:protein import"/>
    <property type="evidence" value="ECO:0007669"/>
    <property type="project" value="InterPro"/>
</dbReference>
<dbReference type="PANTHER" id="PTHR30612">
    <property type="entry name" value="SECA INNER MEMBRANE COMPONENT OF SEC PROTEIN SECRETION SYSTEM"/>
    <property type="match status" value="1"/>
</dbReference>
<comment type="function">
    <text evidence="15">Part of the Sec protein translocase complex. Interacts with the SecYEG preprotein conducting channel. Has a central role in coupling the hydrolysis of ATP to the transfer of proteins into and across the cell membrane, serving as an ATP-driven molecular motor driving the stepwise translocation of polypeptide chains across the membrane.</text>
</comment>
<dbReference type="SMART" id="SM00490">
    <property type="entry name" value="HELICc"/>
    <property type="match status" value="1"/>
</dbReference>
<evidence type="ECO:0000256" key="15">
    <source>
        <dbReference type="HAMAP-Rule" id="MF_01382"/>
    </source>
</evidence>
<dbReference type="PROSITE" id="PS51196">
    <property type="entry name" value="SECA_MOTOR_DEAD"/>
    <property type="match status" value="1"/>
</dbReference>
<dbReference type="SUPFAM" id="SSF81767">
    <property type="entry name" value="Pre-protein crosslinking domain of SecA"/>
    <property type="match status" value="1"/>
</dbReference>
<dbReference type="PROSITE" id="PS51192">
    <property type="entry name" value="HELICASE_ATP_BIND_1"/>
    <property type="match status" value="1"/>
</dbReference>
<evidence type="ECO:0000259" key="18">
    <source>
        <dbReference type="PROSITE" id="PS51192"/>
    </source>
</evidence>
<keyword evidence="5 15" id="KW-1003">Cell membrane</keyword>
<dbReference type="GO" id="GO:0065002">
    <property type="term" value="P:intracellular protein transmembrane transport"/>
    <property type="evidence" value="ECO:0007669"/>
    <property type="project" value="UniProtKB-UniRule"/>
</dbReference>
<comment type="catalytic activity">
    <reaction evidence="15">
        <text>ATP + H2O + cellular proteinSide 1 = ADP + phosphate + cellular proteinSide 2.</text>
        <dbReference type="EC" id="7.4.2.8"/>
    </reaction>
</comment>
<dbReference type="CDD" id="cd17928">
    <property type="entry name" value="DEXDc_SecA"/>
    <property type="match status" value="1"/>
</dbReference>
<feature type="binding site" evidence="15">
    <location>
        <position position="91"/>
    </location>
    <ligand>
        <name>ATP</name>
        <dbReference type="ChEBI" id="CHEBI:30616"/>
    </ligand>
</feature>
<dbReference type="FunFam" id="3.90.1440.10:FF:000002">
    <property type="entry name" value="Protein translocase subunit SecA"/>
    <property type="match status" value="1"/>
</dbReference>
<evidence type="ECO:0000256" key="13">
    <source>
        <dbReference type="ARBA" id="ARBA00023010"/>
    </source>
</evidence>
<gene>
    <name evidence="15" type="primary">secA</name>
    <name evidence="21" type="ORF">COT49_00870</name>
</gene>
<comment type="cofactor">
    <cofactor evidence="1">
        <name>Zn(2+)</name>
        <dbReference type="ChEBI" id="CHEBI:29105"/>
    </cofactor>
</comment>
<dbReference type="GO" id="GO:0005886">
    <property type="term" value="C:plasma membrane"/>
    <property type="evidence" value="ECO:0007669"/>
    <property type="project" value="UniProtKB-SubCell"/>
</dbReference>
<dbReference type="PANTHER" id="PTHR30612:SF0">
    <property type="entry name" value="CHLOROPLAST PROTEIN-TRANSPORTING ATPASE"/>
    <property type="match status" value="1"/>
</dbReference>
<keyword evidence="11 15" id="KW-0653">Protein transport</keyword>
<dbReference type="Pfam" id="PF01043">
    <property type="entry name" value="SecA_PP_bind"/>
    <property type="match status" value="1"/>
</dbReference>
<dbReference type="InterPro" id="IPR004027">
    <property type="entry name" value="SEC_C_motif"/>
</dbReference>
<name>A0A2H0XEM2_UNCKA</name>
<feature type="domain" description="Helicase C-terminal" evidence="19">
    <location>
        <begin position="435"/>
        <end position="617"/>
    </location>
</feature>
<feature type="compositionally biased region" description="Low complexity" evidence="17">
    <location>
        <begin position="815"/>
        <end position="825"/>
    </location>
</feature>
<keyword evidence="4 15" id="KW-0813">Transport</keyword>
<dbReference type="GO" id="GO:0043952">
    <property type="term" value="P:protein transport by the Sec complex"/>
    <property type="evidence" value="ECO:0007669"/>
    <property type="project" value="TreeGrafter"/>
</dbReference>
<dbReference type="Pfam" id="PF07517">
    <property type="entry name" value="SecA_DEAD"/>
    <property type="match status" value="1"/>
</dbReference>
<dbReference type="SMART" id="SM00958">
    <property type="entry name" value="SecA_PP_bind"/>
    <property type="match status" value="1"/>
</dbReference>
<keyword evidence="6 15" id="KW-0963">Cytoplasm</keyword>
<evidence type="ECO:0000259" key="19">
    <source>
        <dbReference type="PROSITE" id="PS51194"/>
    </source>
</evidence>
<dbReference type="InterPro" id="IPR044722">
    <property type="entry name" value="SecA_SF2_C"/>
</dbReference>
<dbReference type="Gene3D" id="3.40.50.300">
    <property type="entry name" value="P-loop containing nucleotide triphosphate hydrolases"/>
    <property type="match status" value="3"/>
</dbReference>
<evidence type="ECO:0000256" key="9">
    <source>
        <dbReference type="ARBA" id="ARBA00022833"/>
    </source>
</evidence>
<dbReference type="Gene3D" id="3.90.1440.10">
    <property type="entry name" value="SecA, preprotein cross-linking domain"/>
    <property type="match status" value="1"/>
</dbReference>
<evidence type="ECO:0000259" key="20">
    <source>
        <dbReference type="PROSITE" id="PS51196"/>
    </source>
</evidence>
<dbReference type="GO" id="GO:0008564">
    <property type="term" value="F:protein-exporting ATPase activity"/>
    <property type="evidence" value="ECO:0007669"/>
    <property type="project" value="UniProtKB-EC"/>
</dbReference>
<protein>
    <recommendedName>
        <fullName evidence="15 16">Protein translocase subunit SecA</fullName>
        <ecNumber evidence="15">7.4.2.8</ecNumber>
    </recommendedName>
</protein>
<dbReference type="EC" id="7.4.2.8" evidence="15"/>
<comment type="similarity">
    <text evidence="3 15 16">Belongs to the SecA family.</text>
</comment>
<dbReference type="InterPro" id="IPR014001">
    <property type="entry name" value="Helicase_ATP-bd"/>
</dbReference>
<dbReference type="SUPFAM" id="SSF81886">
    <property type="entry name" value="Helical scaffold and wing domains of SecA"/>
    <property type="match status" value="1"/>
</dbReference>
<evidence type="ECO:0000313" key="21">
    <source>
        <dbReference type="EMBL" id="PIS23386.1"/>
    </source>
</evidence>
<evidence type="ECO:0000256" key="3">
    <source>
        <dbReference type="ARBA" id="ARBA00007650"/>
    </source>
</evidence>
<keyword evidence="7" id="KW-0479">Metal-binding</keyword>
<dbReference type="GO" id="GO:0046872">
    <property type="term" value="F:metal ion binding"/>
    <property type="evidence" value="ECO:0007669"/>
    <property type="project" value="UniProtKB-KW"/>
</dbReference>
<dbReference type="AlphaFoldDB" id="A0A2H0XEM2"/>
<keyword evidence="8 15" id="KW-0547">Nucleotide-binding</keyword>
<evidence type="ECO:0000256" key="16">
    <source>
        <dbReference type="RuleBase" id="RU003874"/>
    </source>
</evidence>
<dbReference type="InterPro" id="IPR011115">
    <property type="entry name" value="SecA_DEAD"/>
</dbReference>
<dbReference type="PROSITE" id="PS51194">
    <property type="entry name" value="HELICASE_CTER"/>
    <property type="match status" value="1"/>
</dbReference>